<dbReference type="AlphaFoldDB" id="A0A151Z839"/>
<comment type="caution">
    <text evidence="1">The sequence shown here is derived from an EMBL/GenBank/DDBJ whole genome shotgun (WGS) entry which is preliminary data.</text>
</comment>
<dbReference type="InParanoid" id="A0A151Z839"/>
<protein>
    <submittedName>
        <fullName evidence="1">Uncharacterized protein</fullName>
    </submittedName>
</protein>
<proteinExistence type="predicted"/>
<reference evidence="1 2" key="1">
    <citation type="submission" date="2015-12" db="EMBL/GenBank/DDBJ databases">
        <title>Dictyostelia acquired genes for synthesis and detection of signals that induce cell-type specialization by lateral gene transfer from prokaryotes.</title>
        <authorList>
            <person name="Gloeckner G."/>
            <person name="Schaap P."/>
        </authorList>
    </citation>
    <scope>NUCLEOTIDE SEQUENCE [LARGE SCALE GENOMIC DNA]</scope>
    <source>
        <strain evidence="1 2">TK</strain>
    </source>
</reference>
<accession>A0A151Z839</accession>
<dbReference type="EMBL" id="LODT01000037">
    <property type="protein sequence ID" value="KYQ89954.1"/>
    <property type="molecule type" value="Genomic_DNA"/>
</dbReference>
<name>A0A151Z839_TIELA</name>
<organism evidence="1 2">
    <name type="scientific">Tieghemostelium lacteum</name>
    <name type="common">Slime mold</name>
    <name type="synonym">Dictyostelium lacteum</name>
    <dbReference type="NCBI Taxonomy" id="361077"/>
    <lineage>
        <taxon>Eukaryota</taxon>
        <taxon>Amoebozoa</taxon>
        <taxon>Evosea</taxon>
        <taxon>Eumycetozoa</taxon>
        <taxon>Dictyostelia</taxon>
        <taxon>Dictyosteliales</taxon>
        <taxon>Raperosteliaceae</taxon>
        <taxon>Tieghemostelium</taxon>
    </lineage>
</organism>
<dbReference type="Proteomes" id="UP000076078">
    <property type="component" value="Unassembled WGS sequence"/>
</dbReference>
<evidence type="ECO:0000313" key="1">
    <source>
        <dbReference type="EMBL" id="KYQ89954.1"/>
    </source>
</evidence>
<evidence type="ECO:0000313" key="2">
    <source>
        <dbReference type="Proteomes" id="UP000076078"/>
    </source>
</evidence>
<sequence>MFYHIFKNKYIWNIIANFIKTDYNTIQFKKYNEIRQCNWMGENGYYGLLRYKIKRNEELQNIECVFVNYLMYLDIETIRILDSKYPDYLSDLLFTTKNIVDPLRKNNSIETLYFLVDLFKFMINERQYILTVPQNILDEILSLIIPSDDNLHLIDYLLSLQFKPNSNLPLCITSNWKMFKYIYDRYPSDYDFNKIRNTMHMVPIQWHHLIDKDLITKYPPIRDLALSLDDLVRESISNLEVFRLLVQTIAINNNCTENQVLSNIKFVQLAQLVKTKLYCFDYVLEFGYPFHQIPNLQELCSLMFRFTSRTMVEKLITKDQLKDLTFFSSQLLSNRADFSLMRLIYENCQNQQSSFYTDFNIAIKMGYSRYDIEYLYSKIELDEKYSMRWLENFIRNQNFSDISIVRLLTSLILKDNPKKNLYFLFECKSWDIIKKLIHQGTHELSDFFRDGVDMPFNQQHFETAIELGDFEIYKFVRDRTLEITRSISSFEMCHNIDIIQDILNRKDTATCDHFYSISSIISACLQQRNVTFLKQIQLHSGTRFLQTTNGWEINDQVYWNVDIIRFLIDNQLIFRVAAPSLKKAARAMDFAFFKILYEEYGKLKHEQTMDFLLYNNISFDVYNLTSNNWPGDNYRATSGGFIKFLFDPNGIAKEIDDIKKPFFLKLLFLSFGMCNRHTLYLFRSYHDFISNNFTEILNLFINSKSNSFNTLQILLSEFKNEFIKLNDPILERLKKNLQSKHQSLLNYFNKSMEN</sequence>
<keyword evidence="2" id="KW-1185">Reference proteome</keyword>
<dbReference type="FunCoup" id="A0A151Z839">
    <property type="interactions" value="13"/>
</dbReference>
<gene>
    <name evidence="1" type="ORF">DLAC_08525</name>
</gene>